<dbReference type="EMBL" id="UINC01205935">
    <property type="protein sequence ID" value="SVE27329.1"/>
    <property type="molecule type" value="Genomic_DNA"/>
</dbReference>
<accession>A0A383C5J2</accession>
<name>A0A383C5J2_9ZZZZ</name>
<proteinExistence type="predicted"/>
<protein>
    <submittedName>
        <fullName evidence="1">Uncharacterized protein</fullName>
    </submittedName>
</protein>
<sequence length="56" mass="6521">MRKSNELSQNLTIRSGTFILIARVTGMHAHYYATVADFGRDLRVQWRVAWRNLLEG</sequence>
<dbReference type="AlphaFoldDB" id="A0A383C5J2"/>
<gene>
    <name evidence="1" type="ORF">METZ01_LOCUS480183</name>
</gene>
<organism evidence="1">
    <name type="scientific">marine metagenome</name>
    <dbReference type="NCBI Taxonomy" id="408172"/>
    <lineage>
        <taxon>unclassified sequences</taxon>
        <taxon>metagenomes</taxon>
        <taxon>ecological metagenomes</taxon>
    </lineage>
</organism>
<evidence type="ECO:0000313" key="1">
    <source>
        <dbReference type="EMBL" id="SVE27329.1"/>
    </source>
</evidence>
<reference evidence="1" key="1">
    <citation type="submission" date="2018-05" db="EMBL/GenBank/DDBJ databases">
        <authorList>
            <person name="Lanie J.A."/>
            <person name="Ng W.-L."/>
            <person name="Kazmierczak K.M."/>
            <person name="Andrzejewski T.M."/>
            <person name="Davidsen T.M."/>
            <person name="Wayne K.J."/>
            <person name="Tettelin H."/>
            <person name="Glass J.I."/>
            <person name="Rusch D."/>
            <person name="Podicherti R."/>
            <person name="Tsui H.-C.T."/>
            <person name="Winkler M.E."/>
        </authorList>
    </citation>
    <scope>NUCLEOTIDE SEQUENCE</scope>
</reference>